<organism evidence="2 3">
    <name type="scientific">Dyadobacter koreensis</name>
    <dbReference type="NCBI Taxonomy" id="408657"/>
    <lineage>
        <taxon>Bacteria</taxon>
        <taxon>Pseudomonadati</taxon>
        <taxon>Bacteroidota</taxon>
        <taxon>Cytophagia</taxon>
        <taxon>Cytophagales</taxon>
        <taxon>Spirosomataceae</taxon>
        <taxon>Dyadobacter</taxon>
    </lineage>
</organism>
<evidence type="ECO:0000313" key="2">
    <source>
        <dbReference type="EMBL" id="SEI44721.1"/>
    </source>
</evidence>
<evidence type="ECO:0000313" key="3">
    <source>
        <dbReference type="Proteomes" id="UP000199532"/>
    </source>
</evidence>
<proteinExistence type="predicted"/>
<keyword evidence="1" id="KW-1133">Transmembrane helix</keyword>
<evidence type="ECO:0000256" key="1">
    <source>
        <dbReference type="SAM" id="Phobius"/>
    </source>
</evidence>
<name>A0A1H6QLT5_9BACT</name>
<dbReference type="Proteomes" id="UP000199532">
    <property type="component" value="Unassembled WGS sequence"/>
</dbReference>
<dbReference type="STRING" id="408657.SAMN04487995_0805"/>
<keyword evidence="3" id="KW-1185">Reference proteome</keyword>
<sequence>MTTDDLVLLVKKIAVGILLTLVPFALIAGGIWLAYTYIS</sequence>
<dbReference type="AlphaFoldDB" id="A0A1H6QLT5"/>
<keyword evidence="1" id="KW-0812">Transmembrane</keyword>
<reference evidence="2 3" key="1">
    <citation type="submission" date="2016-10" db="EMBL/GenBank/DDBJ databases">
        <authorList>
            <person name="de Groot N.N."/>
        </authorList>
    </citation>
    <scope>NUCLEOTIDE SEQUENCE [LARGE SCALE GENOMIC DNA]</scope>
    <source>
        <strain evidence="2 3">DSM 19938</strain>
    </source>
</reference>
<gene>
    <name evidence="2" type="ORF">SAMN04487995_0805</name>
</gene>
<feature type="transmembrane region" description="Helical" evidence="1">
    <location>
        <begin position="13"/>
        <end position="38"/>
    </location>
</feature>
<dbReference type="EMBL" id="FNXY01000001">
    <property type="protein sequence ID" value="SEI44721.1"/>
    <property type="molecule type" value="Genomic_DNA"/>
</dbReference>
<keyword evidence="1" id="KW-0472">Membrane</keyword>
<accession>A0A1H6QLT5</accession>
<protein>
    <submittedName>
        <fullName evidence="2">Uncharacterized protein</fullName>
    </submittedName>
</protein>